<accession>A0A9D5BAW2</accession>
<evidence type="ECO:0000256" key="1">
    <source>
        <dbReference type="SAM" id="MobiDB-lite"/>
    </source>
</evidence>
<evidence type="ECO:0000313" key="2">
    <source>
        <dbReference type="EMBL" id="KAI5435699.1"/>
    </source>
</evidence>
<dbReference type="Proteomes" id="UP001058974">
    <property type="component" value="Chromosome 2"/>
</dbReference>
<feature type="region of interest" description="Disordered" evidence="1">
    <location>
        <begin position="103"/>
        <end position="128"/>
    </location>
</feature>
<protein>
    <submittedName>
        <fullName evidence="2">Uncharacterized protein</fullName>
    </submittedName>
</protein>
<gene>
    <name evidence="2" type="ORF">KIW84_022212</name>
</gene>
<sequence length="134" mass="15397">MGEESSDAMNLDLNLGPDLEPPTRSITIEASNLDDWIEEPLQQICEVAARLRGRQRWRWRQLLISPPYPQQVHHILPQSYAQDKEESVVVVERMVEDDESLKACENNNGVMEDEASQKKDDVEMTSGSDWNFLL</sequence>
<name>A0A9D5BAW2_PEA</name>
<dbReference type="Gramene" id="Psat02G0221200-T1">
    <property type="protein sequence ID" value="KAI5435699.1"/>
    <property type="gene ID" value="KIW84_022212"/>
</dbReference>
<dbReference type="EMBL" id="JAMSHJ010000002">
    <property type="protein sequence ID" value="KAI5435699.1"/>
    <property type="molecule type" value="Genomic_DNA"/>
</dbReference>
<comment type="caution">
    <text evidence="2">The sequence shown here is derived from an EMBL/GenBank/DDBJ whole genome shotgun (WGS) entry which is preliminary data.</text>
</comment>
<keyword evidence="3" id="KW-1185">Reference proteome</keyword>
<organism evidence="2 3">
    <name type="scientific">Pisum sativum</name>
    <name type="common">Garden pea</name>
    <name type="synonym">Lathyrus oleraceus</name>
    <dbReference type="NCBI Taxonomy" id="3888"/>
    <lineage>
        <taxon>Eukaryota</taxon>
        <taxon>Viridiplantae</taxon>
        <taxon>Streptophyta</taxon>
        <taxon>Embryophyta</taxon>
        <taxon>Tracheophyta</taxon>
        <taxon>Spermatophyta</taxon>
        <taxon>Magnoliopsida</taxon>
        <taxon>eudicotyledons</taxon>
        <taxon>Gunneridae</taxon>
        <taxon>Pentapetalae</taxon>
        <taxon>rosids</taxon>
        <taxon>fabids</taxon>
        <taxon>Fabales</taxon>
        <taxon>Fabaceae</taxon>
        <taxon>Papilionoideae</taxon>
        <taxon>50 kb inversion clade</taxon>
        <taxon>NPAAA clade</taxon>
        <taxon>Hologalegina</taxon>
        <taxon>IRL clade</taxon>
        <taxon>Fabeae</taxon>
        <taxon>Lathyrus</taxon>
    </lineage>
</organism>
<reference evidence="2 3" key="1">
    <citation type="journal article" date="2022" name="Nat. Genet.">
        <title>Improved pea reference genome and pan-genome highlight genomic features and evolutionary characteristics.</title>
        <authorList>
            <person name="Yang T."/>
            <person name="Liu R."/>
            <person name="Luo Y."/>
            <person name="Hu S."/>
            <person name="Wang D."/>
            <person name="Wang C."/>
            <person name="Pandey M.K."/>
            <person name="Ge S."/>
            <person name="Xu Q."/>
            <person name="Li N."/>
            <person name="Li G."/>
            <person name="Huang Y."/>
            <person name="Saxena R.K."/>
            <person name="Ji Y."/>
            <person name="Li M."/>
            <person name="Yan X."/>
            <person name="He Y."/>
            <person name="Liu Y."/>
            <person name="Wang X."/>
            <person name="Xiang C."/>
            <person name="Varshney R.K."/>
            <person name="Ding H."/>
            <person name="Gao S."/>
            <person name="Zong X."/>
        </authorList>
    </citation>
    <scope>NUCLEOTIDE SEQUENCE [LARGE SCALE GENOMIC DNA]</scope>
    <source>
        <strain evidence="2 3">cv. Zhongwan 6</strain>
    </source>
</reference>
<proteinExistence type="predicted"/>
<dbReference type="AlphaFoldDB" id="A0A9D5BAW2"/>
<evidence type="ECO:0000313" key="3">
    <source>
        <dbReference type="Proteomes" id="UP001058974"/>
    </source>
</evidence>